<dbReference type="AlphaFoldDB" id="A0AAE0XNB5"/>
<proteinExistence type="predicted"/>
<dbReference type="InterPro" id="IPR007110">
    <property type="entry name" value="Ig-like_dom"/>
</dbReference>
<dbReference type="Pfam" id="PF07686">
    <property type="entry name" value="V-set"/>
    <property type="match status" value="1"/>
</dbReference>
<reference evidence="3" key="1">
    <citation type="journal article" date="2023" name="G3 (Bethesda)">
        <title>A reference genome for the long-term kleptoplast-retaining sea slug Elysia crispata morphotype clarki.</title>
        <authorList>
            <person name="Eastman K.E."/>
            <person name="Pendleton A.L."/>
            <person name="Shaikh M.A."/>
            <person name="Suttiyut T."/>
            <person name="Ogas R."/>
            <person name="Tomko P."/>
            <person name="Gavelis G."/>
            <person name="Widhalm J.R."/>
            <person name="Wisecaver J.H."/>
        </authorList>
    </citation>
    <scope>NUCLEOTIDE SEQUENCE</scope>
    <source>
        <strain evidence="3">ECLA1</strain>
    </source>
</reference>
<dbReference type="PANTHER" id="PTHR23279">
    <property type="entry name" value="DEFECTIVE PROBOSCIS EXTENSION RESPONSE DPR -RELATED"/>
    <property type="match status" value="1"/>
</dbReference>
<dbReference type="SUPFAM" id="SSF48726">
    <property type="entry name" value="Immunoglobulin"/>
    <property type="match status" value="2"/>
</dbReference>
<name>A0AAE0XNB5_9GAST</name>
<dbReference type="InterPro" id="IPR036179">
    <property type="entry name" value="Ig-like_dom_sf"/>
</dbReference>
<dbReference type="SMART" id="SM00409">
    <property type="entry name" value="IG"/>
    <property type="match status" value="2"/>
</dbReference>
<comment type="caution">
    <text evidence="3">The sequence shown here is derived from an EMBL/GenBank/DDBJ whole genome shotgun (WGS) entry which is preliminary data.</text>
</comment>
<dbReference type="InterPro" id="IPR003599">
    <property type="entry name" value="Ig_sub"/>
</dbReference>
<dbReference type="PROSITE" id="PS50835">
    <property type="entry name" value="IG_LIKE"/>
    <property type="match status" value="2"/>
</dbReference>
<dbReference type="CDD" id="cd00096">
    <property type="entry name" value="Ig"/>
    <property type="match status" value="1"/>
</dbReference>
<dbReference type="InterPro" id="IPR003598">
    <property type="entry name" value="Ig_sub2"/>
</dbReference>
<dbReference type="InterPro" id="IPR013106">
    <property type="entry name" value="Ig_V-set"/>
</dbReference>
<dbReference type="Gene3D" id="2.60.40.10">
    <property type="entry name" value="Immunoglobulins"/>
    <property type="match status" value="2"/>
</dbReference>
<evidence type="ECO:0000313" key="4">
    <source>
        <dbReference type="Proteomes" id="UP001283361"/>
    </source>
</evidence>
<dbReference type="Proteomes" id="UP001283361">
    <property type="component" value="Unassembled WGS sequence"/>
</dbReference>
<feature type="compositionally biased region" description="Basic and acidic residues" evidence="1">
    <location>
        <begin position="310"/>
        <end position="322"/>
    </location>
</feature>
<dbReference type="SMART" id="SM00406">
    <property type="entry name" value="IGv"/>
    <property type="match status" value="2"/>
</dbReference>
<protein>
    <recommendedName>
        <fullName evidence="2">Ig-like domain-containing protein</fullName>
    </recommendedName>
</protein>
<keyword evidence="4" id="KW-1185">Reference proteome</keyword>
<evidence type="ECO:0000256" key="1">
    <source>
        <dbReference type="SAM" id="MobiDB-lite"/>
    </source>
</evidence>
<dbReference type="Pfam" id="PF13927">
    <property type="entry name" value="Ig_3"/>
    <property type="match status" value="1"/>
</dbReference>
<dbReference type="InterPro" id="IPR037448">
    <property type="entry name" value="Zig-8"/>
</dbReference>
<dbReference type="PANTHER" id="PTHR23279:SF36">
    <property type="entry name" value="DEFECTIVE PROBOSCIS EXTENSION RESPONSE 9, ISOFORM A"/>
    <property type="match status" value="1"/>
</dbReference>
<dbReference type="EMBL" id="JAWDGP010007969">
    <property type="protein sequence ID" value="KAK3698700.1"/>
    <property type="molecule type" value="Genomic_DNA"/>
</dbReference>
<feature type="domain" description="Ig-like" evidence="2">
    <location>
        <begin position="48"/>
        <end position="153"/>
    </location>
</feature>
<feature type="domain" description="Ig-like" evidence="2">
    <location>
        <begin position="181"/>
        <end position="292"/>
    </location>
</feature>
<accession>A0AAE0XNB5</accession>
<evidence type="ECO:0000313" key="3">
    <source>
        <dbReference type="EMBL" id="KAK3698700.1"/>
    </source>
</evidence>
<feature type="region of interest" description="Disordered" evidence="1">
    <location>
        <begin position="302"/>
        <end position="327"/>
    </location>
</feature>
<evidence type="ECO:0000259" key="2">
    <source>
        <dbReference type="PROSITE" id="PS50835"/>
    </source>
</evidence>
<dbReference type="GO" id="GO:0032589">
    <property type="term" value="C:neuron projection membrane"/>
    <property type="evidence" value="ECO:0007669"/>
    <property type="project" value="TreeGrafter"/>
</dbReference>
<sequence length="363" mass="40417">MTSYSSRTRSWMSEVADFILPGVLVLATMVLQVATVHDDLLGIEVPNPEFLPGTRNITVREGGDVQLPCSIRNLGTKKVAWRFINEDGFRFITIGKSTWSQDDNMSMVYSRSRIDSDITTWNLQIRNVKPTDAGLYECQVTTRAGVARLIQLNVVGPPITKEEHDVHALRETLQSSGYQVPSVPVSVCGAADMHGCLISITGKKYVDLGEKIELTCNASGGKVMPDEIDWFKGGDKIDSGEKKYEHVFILKSQFIASNSFTSTLIINHSKLTDSGNYICRSSRNDIANLYVTVFYAASANSRRGTGSEPMTHDRQKEPEYKNRSTSSTQVRPHTSLLTITMCVLLTLLRLSDFSSFSYFTFHS</sequence>
<dbReference type="InterPro" id="IPR013783">
    <property type="entry name" value="Ig-like_fold"/>
</dbReference>
<dbReference type="SMART" id="SM00408">
    <property type="entry name" value="IGc2"/>
    <property type="match status" value="2"/>
</dbReference>
<dbReference type="GO" id="GO:0050808">
    <property type="term" value="P:synapse organization"/>
    <property type="evidence" value="ECO:0007669"/>
    <property type="project" value="TreeGrafter"/>
</dbReference>
<gene>
    <name evidence="3" type="ORF">RRG08_046202</name>
</gene>
<organism evidence="3 4">
    <name type="scientific">Elysia crispata</name>
    <name type="common">lettuce slug</name>
    <dbReference type="NCBI Taxonomy" id="231223"/>
    <lineage>
        <taxon>Eukaryota</taxon>
        <taxon>Metazoa</taxon>
        <taxon>Spiralia</taxon>
        <taxon>Lophotrochozoa</taxon>
        <taxon>Mollusca</taxon>
        <taxon>Gastropoda</taxon>
        <taxon>Heterobranchia</taxon>
        <taxon>Euthyneura</taxon>
        <taxon>Panpulmonata</taxon>
        <taxon>Sacoglossa</taxon>
        <taxon>Placobranchoidea</taxon>
        <taxon>Plakobranchidae</taxon>
        <taxon>Elysia</taxon>
    </lineage>
</organism>